<evidence type="ECO:0000256" key="1">
    <source>
        <dbReference type="ARBA" id="ARBA00004141"/>
    </source>
</evidence>
<reference evidence="7 8" key="1">
    <citation type="submission" date="2016-05" db="EMBL/GenBank/DDBJ databases">
        <title>Paenibacillus sp. 1ZS3-15 nov., isolated from the rhizosphere soil.</title>
        <authorList>
            <person name="Zhang X.X."/>
            <person name="Zhang J."/>
        </authorList>
    </citation>
    <scope>NUCLEOTIDE SEQUENCE [LARGE SCALE GENOMIC DNA]</scope>
    <source>
        <strain evidence="7 8">1ZS3-15</strain>
    </source>
</reference>
<dbReference type="InterPro" id="IPR002549">
    <property type="entry name" value="AI-2E-like"/>
</dbReference>
<dbReference type="PANTHER" id="PTHR21716">
    <property type="entry name" value="TRANSMEMBRANE PROTEIN"/>
    <property type="match status" value="1"/>
</dbReference>
<dbReference type="PANTHER" id="PTHR21716:SF15">
    <property type="entry name" value="TRANSPORT PROTEIN YRRI-RELATED"/>
    <property type="match status" value="1"/>
</dbReference>
<comment type="subcellular location">
    <subcellularLocation>
        <location evidence="1">Membrane</location>
        <topology evidence="1">Multi-pass membrane protein</topology>
    </subcellularLocation>
</comment>
<dbReference type="EMBL" id="LYPB01000071">
    <property type="protein sequence ID" value="OAS17633.1"/>
    <property type="molecule type" value="Genomic_DNA"/>
</dbReference>
<feature type="transmembrane region" description="Helical" evidence="6">
    <location>
        <begin position="158"/>
        <end position="179"/>
    </location>
</feature>
<feature type="transmembrane region" description="Helical" evidence="6">
    <location>
        <begin position="220"/>
        <end position="237"/>
    </location>
</feature>
<keyword evidence="5 6" id="KW-0472">Membrane</keyword>
<evidence type="ECO:0000256" key="2">
    <source>
        <dbReference type="ARBA" id="ARBA00009773"/>
    </source>
</evidence>
<protein>
    <submittedName>
        <fullName evidence="7">AI-2E family transporter</fullName>
    </submittedName>
</protein>
<gene>
    <name evidence="7" type="ORF">A8708_15505</name>
</gene>
<evidence type="ECO:0000313" key="7">
    <source>
        <dbReference type="EMBL" id="OAS17633.1"/>
    </source>
</evidence>
<name>A0A198A9K9_9BACL</name>
<dbReference type="AlphaFoldDB" id="A0A198A9K9"/>
<evidence type="ECO:0000256" key="3">
    <source>
        <dbReference type="ARBA" id="ARBA00022692"/>
    </source>
</evidence>
<dbReference type="GO" id="GO:0016020">
    <property type="term" value="C:membrane"/>
    <property type="evidence" value="ECO:0007669"/>
    <property type="project" value="UniProtKB-SubCell"/>
</dbReference>
<keyword evidence="3 6" id="KW-0812">Transmembrane</keyword>
<dbReference type="Pfam" id="PF01594">
    <property type="entry name" value="AI-2E_transport"/>
    <property type="match status" value="1"/>
</dbReference>
<keyword evidence="8" id="KW-1185">Reference proteome</keyword>
<evidence type="ECO:0000256" key="4">
    <source>
        <dbReference type="ARBA" id="ARBA00022989"/>
    </source>
</evidence>
<feature type="transmembrane region" description="Helical" evidence="6">
    <location>
        <begin position="73"/>
        <end position="98"/>
    </location>
</feature>
<proteinExistence type="inferred from homology"/>
<feature type="transmembrane region" description="Helical" evidence="6">
    <location>
        <begin position="12"/>
        <end position="33"/>
    </location>
</feature>
<accession>A0A198A9K9</accession>
<sequence>MERFWSNKWFVGIIYALLILVGLYLLVLIKPILFHLFTFIKAIVMPFFIAIIISYILNPVVTILNKRKVPRTIAVLLIYSVFITSATVVIMNMTPMFVEQAAELNEHMPQMAMKAQSLVDGFNQNQLLPDSVRNGFNHSIGKLETKISMAVANYMNQIGSTINMLFIAFIVPFLAFYILKDFQIIEKTALAVVPLKHRKKTVSLLMDIDSALGNYIRGQLLVCLIIGVLAYVGYWLIGMPYPLLLASVVAIFNIIPYMGPFFGAAPAIIMASTVSLKMVLFVALVNLTVQILEGNVISPQVVGKTLHMHPLFIIFALLVGGEVAGVVGLILAVPFFAVLKVIIQHVFIHFVHKSTT</sequence>
<comment type="caution">
    <text evidence="7">The sequence shown here is derived from an EMBL/GenBank/DDBJ whole genome shotgun (WGS) entry which is preliminary data.</text>
</comment>
<evidence type="ECO:0000256" key="5">
    <source>
        <dbReference type="ARBA" id="ARBA00023136"/>
    </source>
</evidence>
<dbReference type="Proteomes" id="UP000078454">
    <property type="component" value="Unassembled WGS sequence"/>
</dbReference>
<dbReference type="STRING" id="1850517.A8708_15505"/>
<dbReference type="OrthoDB" id="9793390at2"/>
<dbReference type="GO" id="GO:0055085">
    <property type="term" value="P:transmembrane transport"/>
    <property type="evidence" value="ECO:0007669"/>
    <property type="project" value="TreeGrafter"/>
</dbReference>
<dbReference type="RefSeq" id="WP_068665570.1">
    <property type="nucleotide sequence ID" value="NZ_LYPB01000071.1"/>
</dbReference>
<keyword evidence="4 6" id="KW-1133">Transmembrane helix</keyword>
<feature type="transmembrane region" description="Helical" evidence="6">
    <location>
        <begin position="243"/>
        <end position="262"/>
    </location>
</feature>
<organism evidence="7 8">
    <name type="scientific">Paenibacillus oryzisoli</name>
    <dbReference type="NCBI Taxonomy" id="1850517"/>
    <lineage>
        <taxon>Bacteria</taxon>
        <taxon>Bacillati</taxon>
        <taxon>Bacillota</taxon>
        <taxon>Bacilli</taxon>
        <taxon>Bacillales</taxon>
        <taxon>Paenibacillaceae</taxon>
        <taxon>Paenibacillus</taxon>
    </lineage>
</organism>
<feature type="transmembrane region" description="Helical" evidence="6">
    <location>
        <begin position="312"/>
        <end position="339"/>
    </location>
</feature>
<comment type="similarity">
    <text evidence="2">Belongs to the autoinducer-2 exporter (AI-2E) (TC 2.A.86) family.</text>
</comment>
<feature type="transmembrane region" description="Helical" evidence="6">
    <location>
        <begin position="39"/>
        <end position="61"/>
    </location>
</feature>
<evidence type="ECO:0000256" key="6">
    <source>
        <dbReference type="SAM" id="Phobius"/>
    </source>
</evidence>
<feature type="transmembrane region" description="Helical" evidence="6">
    <location>
        <begin position="274"/>
        <end position="292"/>
    </location>
</feature>
<evidence type="ECO:0000313" key="8">
    <source>
        <dbReference type="Proteomes" id="UP000078454"/>
    </source>
</evidence>